<dbReference type="AlphaFoldDB" id="A0A2C8F6F9"/>
<dbReference type="KEGG" id="pprf:DPRO_0530"/>
<dbReference type="Pfam" id="PF10117">
    <property type="entry name" value="McrBC"/>
    <property type="match status" value="1"/>
</dbReference>
<sequence>MNNHSSVSTMECKENHWYSLPPELRDDGIQLLEKAVSVCNRRLVSTNALSEKLPIQLDPYRRQIRFSGISGFLSLGPVFVTIRPKFMGENHWVSRLSNALVLSGGPGRMVILPGTLSAAWLTSRFVDPFARLFAQSLLKALESHPLLAYHRIKRELSFVRGRILLHKQLIKSPTRQHKVSCSFSEFTNNNEYIHLLRWAVIEFQRLARARETQLALKAALDRLPQVESSDSFRFPTLRPLPPGMSIYREPFELAQELLRARRRSVSTTRSDKRICGVIAIMHECYEAMVSYLYRRISSRIGIKTQAQSTWEFVKRSGPGLGYRSRYVRPDDILYCSESMRPILVSDSKYVGRIGTEAQTKKHKLDAGNFYQVVCSCMSAGTRAGLIVQPFTEDLDEKVPQFERWETSVGFQKGVISIGVLRLDFRVLNSPNGLRLLEQQLETGVRNMSVLPEGI</sequence>
<evidence type="ECO:0008006" key="3">
    <source>
        <dbReference type="Google" id="ProtNLM"/>
    </source>
</evidence>
<evidence type="ECO:0000313" key="1">
    <source>
        <dbReference type="EMBL" id="SOB57412.1"/>
    </source>
</evidence>
<dbReference type="OrthoDB" id="9786961at2"/>
<evidence type="ECO:0000313" key="2">
    <source>
        <dbReference type="Proteomes" id="UP000219215"/>
    </source>
</evidence>
<name>A0A2C8F6F9_9BACT</name>
<organism evidence="1 2">
    <name type="scientific">Pseudodesulfovibrio profundus</name>
    <dbReference type="NCBI Taxonomy" id="57320"/>
    <lineage>
        <taxon>Bacteria</taxon>
        <taxon>Pseudomonadati</taxon>
        <taxon>Thermodesulfobacteriota</taxon>
        <taxon>Desulfovibrionia</taxon>
        <taxon>Desulfovibrionales</taxon>
        <taxon>Desulfovibrionaceae</taxon>
    </lineage>
</organism>
<dbReference type="PANTHER" id="PTHR38733:SF1">
    <property type="entry name" value="TYPE IV METHYL-DIRECTED RESTRICTION ENZYME ECOKMCRBC"/>
    <property type="match status" value="1"/>
</dbReference>
<accession>A0A2C8F6F9</accession>
<gene>
    <name evidence="1" type="ORF">DPRO_0530</name>
</gene>
<dbReference type="RefSeq" id="WP_157917346.1">
    <property type="nucleotide sequence ID" value="NZ_LT907975.1"/>
</dbReference>
<proteinExistence type="predicted"/>
<keyword evidence="2" id="KW-1185">Reference proteome</keyword>
<dbReference type="PANTHER" id="PTHR38733">
    <property type="entry name" value="PROTEIN MCRC"/>
    <property type="match status" value="1"/>
</dbReference>
<protein>
    <recommendedName>
        <fullName evidence="3">5-methylcytosine restriction system component-like protein</fullName>
    </recommendedName>
</protein>
<dbReference type="InterPro" id="IPR019292">
    <property type="entry name" value="McrC"/>
</dbReference>
<dbReference type="Proteomes" id="UP000219215">
    <property type="component" value="Chromosome DPRO"/>
</dbReference>
<reference evidence="2" key="1">
    <citation type="submission" date="2017-09" db="EMBL/GenBank/DDBJ databases">
        <authorList>
            <person name="Regsiter A."/>
            <person name="William W."/>
        </authorList>
    </citation>
    <scope>NUCLEOTIDE SEQUENCE [LARGE SCALE GENOMIC DNA]</scope>
    <source>
        <strain evidence="2">500-1</strain>
    </source>
</reference>
<dbReference type="EMBL" id="LT907975">
    <property type="protein sequence ID" value="SOB57412.1"/>
    <property type="molecule type" value="Genomic_DNA"/>
</dbReference>